<protein>
    <submittedName>
        <fullName evidence="1">Uncharacterized protein</fullName>
    </submittedName>
</protein>
<organism evidence="1 2">
    <name type="scientific">Salmonella phage vB_SalM_SPJ41</name>
    <dbReference type="NCBI Taxonomy" id="2961840"/>
    <lineage>
        <taxon>Viruses</taxon>
        <taxon>Duplodnaviria</taxon>
        <taxon>Heunggongvirae</taxon>
        <taxon>Uroviricota</taxon>
        <taxon>Caudoviricetes</taxon>
        <taxon>Andersonviridae</taxon>
        <taxon>Ounavirinae</taxon>
        <taxon>Felixounavirus</taxon>
        <taxon>Felixounavirus SPJ41</taxon>
    </lineage>
</organism>
<name>A0A9E7P5M8_9CAUD</name>
<evidence type="ECO:0000313" key="2">
    <source>
        <dbReference type="Proteomes" id="UP001058965"/>
    </source>
</evidence>
<sequence>MELNAMKLLNIKITGTRPFLSHADTLSDPLNPLTKYHKSLSSKRKKTDEDYALLAESQLVTSCYYDEQLGFVMNGEMIEACIKSGAKLNKLGKVIDRAIMLTDVVFPMTIKNCPANPQELAKNPDFIYAKSVKIGTARVMSYRPIFRDWSVEFGLMFDEEQITREELLMVLENAGNLCGVGDWRPRFGRFSVEVISEGNV</sequence>
<dbReference type="EMBL" id="ON868915">
    <property type="protein sequence ID" value="UUG68220.1"/>
    <property type="molecule type" value="Genomic_DNA"/>
</dbReference>
<accession>A0A9E7P5M8</accession>
<reference evidence="1 2" key="1">
    <citation type="submission" date="2022-06" db="EMBL/GenBank/DDBJ databases">
        <authorList>
            <person name="Li T.T."/>
            <person name="Sun X.H."/>
        </authorList>
    </citation>
    <scope>NUCLEOTIDE SEQUENCE [LARGE SCALE GENOMIC DNA]</scope>
</reference>
<keyword evidence="2" id="KW-1185">Reference proteome</keyword>
<dbReference type="Proteomes" id="UP001058965">
    <property type="component" value="Segment"/>
</dbReference>
<evidence type="ECO:0000313" key="1">
    <source>
        <dbReference type="EMBL" id="UUG68220.1"/>
    </source>
</evidence>
<proteinExistence type="predicted"/>